<keyword evidence="3" id="KW-0732">Signal</keyword>
<name>A0ABQ4EI51_9ACTN</name>
<dbReference type="InterPro" id="IPR050708">
    <property type="entry name" value="T6SS_VgrG/RHS"/>
</dbReference>
<dbReference type="NCBIfam" id="TIGR01643">
    <property type="entry name" value="YD_repeat_2x"/>
    <property type="match status" value="1"/>
</dbReference>
<dbReference type="NCBIfam" id="TIGR03696">
    <property type="entry name" value="Rhs_assc_core"/>
    <property type="match status" value="1"/>
</dbReference>
<dbReference type="RefSeq" id="WP_203856045.1">
    <property type="nucleotide sequence ID" value="NZ_BAAAZQ010000002.1"/>
</dbReference>
<dbReference type="InterPro" id="IPR006530">
    <property type="entry name" value="YD"/>
</dbReference>
<dbReference type="PANTHER" id="PTHR32305:SF17">
    <property type="entry name" value="TRNA NUCLEASE WAPA"/>
    <property type="match status" value="1"/>
</dbReference>
<evidence type="ECO:0000256" key="1">
    <source>
        <dbReference type="ARBA" id="ARBA00022737"/>
    </source>
</evidence>
<gene>
    <name evidence="5" type="ORF">Pma05_09810</name>
</gene>
<dbReference type="PANTHER" id="PTHR32305">
    <property type="match status" value="1"/>
</dbReference>
<dbReference type="InterPro" id="IPR056823">
    <property type="entry name" value="TEN-like_YD-shell"/>
</dbReference>
<evidence type="ECO:0000313" key="6">
    <source>
        <dbReference type="Proteomes" id="UP000621500"/>
    </source>
</evidence>
<dbReference type="InterPro" id="IPR022385">
    <property type="entry name" value="Rhs_assc_core"/>
</dbReference>
<dbReference type="EMBL" id="BONX01000004">
    <property type="protein sequence ID" value="GIG94408.1"/>
    <property type="molecule type" value="Genomic_DNA"/>
</dbReference>
<feature type="region of interest" description="Disordered" evidence="2">
    <location>
        <begin position="618"/>
        <end position="652"/>
    </location>
</feature>
<dbReference type="Proteomes" id="UP000621500">
    <property type="component" value="Unassembled WGS sequence"/>
</dbReference>
<accession>A0ABQ4EI51</accession>
<feature type="region of interest" description="Disordered" evidence="2">
    <location>
        <begin position="1869"/>
        <end position="1916"/>
    </location>
</feature>
<protein>
    <submittedName>
        <fullName evidence="5">Type IV secretion protein Rhs</fullName>
    </submittedName>
</protein>
<evidence type="ECO:0000256" key="3">
    <source>
        <dbReference type="SAM" id="SignalP"/>
    </source>
</evidence>
<comment type="caution">
    <text evidence="5">The sequence shown here is derived from an EMBL/GenBank/DDBJ whole genome shotgun (WGS) entry which is preliminary data.</text>
</comment>
<feature type="compositionally biased region" description="Polar residues" evidence="2">
    <location>
        <begin position="51"/>
        <end position="67"/>
    </location>
</feature>
<feature type="region of interest" description="Disordered" evidence="2">
    <location>
        <begin position="35"/>
        <end position="92"/>
    </location>
</feature>
<organism evidence="5 6">
    <name type="scientific">Plantactinospora mayteni</name>
    <dbReference type="NCBI Taxonomy" id="566021"/>
    <lineage>
        <taxon>Bacteria</taxon>
        <taxon>Bacillati</taxon>
        <taxon>Actinomycetota</taxon>
        <taxon>Actinomycetes</taxon>
        <taxon>Micromonosporales</taxon>
        <taxon>Micromonosporaceae</taxon>
        <taxon>Plantactinospora</taxon>
    </lineage>
</organism>
<reference evidence="5 6" key="1">
    <citation type="submission" date="2021-01" db="EMBL/GenBank/DDBJ databases">
        <title>Whole genome shotgun sequence of Plantactinospora mayteni NBRC 109088.</title>
        <authorList>
            <person name="Komaki H."/>
            <person name="Tamura T."/>
        </authorList>
    </citation>
    <scope>NUCLEOTIDE SEQUENCE [LARGE SCALE GENOMIC DNA]</scope>
    <source>
        <strain evidence="5 6">NBRC 109088</strain>
    </source>
</reference>
<proteinExistence type="predicted"/>
<feature type="chain" id="PRO_5045513396" evidence="3">
    <location>
        <begin position="33"/>
        <end position="1916"/>
    </location>
</feature>
<sequence>MSAFRSRVAAALVAVLATTFISTVTTPEPAFAAIEPSVPLPTTPSTPVTRETVTGRGQDQASSNALNGDQRPGGTPAKGAGTPKATSLSPSATWEVSAQMGDFTWSYPLRVPPAPGGLEPELALSYSSSAVDGRTSATNNQASWVGDGWELSPGFIERVYGACSEDTMGGTTPPADNGDLCWRSDNAVASFNGGGGQLVCCDGANRWRLKNDDGSRIERLPGAGNGDNDGEHWKITTVDGTQLFFGSRPEAKSTWTVPVFGDDRNEPCNNAAGFGASYCTQAWRWNLDKVVDRNGNLMLYGYDAETNSYGLNGKDAAVSYVRGGTLRTVEYGMRDGQPASGQVEFVVADRCVPGSTCTPDKKENWPDVPWDEKCDTATCSGKASPTFWSTKRLAKVVTRVRNGGGFTDVDSWTLEHLFPKTGDGQSEKATLWLRGIVHTGHVGGEVRLPAVTFEGIALPNRVYKVDGLAPLHRYRVTGVLSEAGGSIAVQYAGANCVEGSSMPANPETNTLRCFPVRWQKDNIAERTDYFHKYVVESVTQSDRFSGLPVPITANIQQVTTYEYLDGAAWHYDRSEFTKAEKKTWDEFRGYGKVRIRTGVPGDPSGPVGMTERRFYRGMHGDKLPTGTRGVQVQGTRGPARDDEDWLNGTPLETTTYDGDTDRVVATEINTPTWQGPTATRDALKSYIVRAGLTESWTALAGGDWRTTRAESTFDERGLVRTVSDLGDTSTAADDRCTSTWYARNEGAWLMNLPSRAETVAVRCGATPVFPDNAISDVLSEYDGVGNLITSKSLSARPSSGAPGYYTTATNTYDLHGRVTESRDALRRLTRTAYTPTNGGPVTRTTVTGPLGHTVSTTLTPAWGLPTAVLDANQRLTETAYDPLGRTARVWLPNRSRTTYQDDASARFSYLIRGDAPTVVTSEVLNAKGNYVTTKEIYDGLLRLRQEQVPAVGGGRLLTDTRYDSQGRAYRTTQPYFNNAALDDNIWVASDAQIPGHTLTTHDGAGRPIAEIYKAGVEERWRTSTAYGGDRVHVTPPRGGTATTVISDARGQTVELRQYRGATPTGAYDSTTYTHTEAGQRKSVKDPSGNVWRYEYDIRGNQIRSEDPDRGVSTMTYDDAGQLLTVKDARDVTLTSSYDPLGRKRTVKAGDTQLAEWTYDTATGGVGQLASATRYVDGAAYTTSFDYYTELYHPYQTKVTIPQSPRTQTLAGTYTTYSTLNWDGTPKGMTLPEIGDLKKETVSQEYDDLGNPTTLTGGPAESPTFEYVTSSEYTRFGETARLELGPIGKRAWLSYYYEDSTRRLTRSIVDAEVPRPMQTDVNYTYDPAGNVTSIANTPKDLPHDAQCFRYDHLRRLTEAWTPTGDCAAAPGVGSLGGAAPYWHSYTYDAVGNRLTETQHASAGDTVRTYGYPAAGAHKVESVTTTAPGAAAKTESFTYDSIGNMSTRPGQQLDWNPLGKLEQVSEGDKKTRFVYDADGERLLREDPTTITLYLGGQDLKLTKSTGKLTATRYYQHGDSTVATRTAAGVSWEAGDHQDTAQVAIDFESQKVSQRRQTPFGAPRGTPVPWAGDKGFVGGTLDSSTGLTNLGARQYDPQLGRFISVDPVLDLSDPQQMHGYTYSNNSPVTFSDPTGLLWGWLKKAAKSVWNGIKTVAKHAAPVVGIAAMAFAATPIGGALAVAALVAGGINTVSSCFGDKKALGCAAHVLELAPGVGKLAVGAARYAGNALNASRLTSGVSSTGSYRTFREMGKLGDEVGHLGSRPSQWLSRETIGERSELIEAGGYFAGTYYYATCGIKTVDCYGSGGSAAGQPGASCVSIVQLCDPGPKTAEPSWLPSLLAWSPPPGAKVYPPTFTGPIPGQGVRAVRAPTWPDYHRTPPQRRASQAPPPKRSVPGPNNTYTTGDGRTCNRGGGMCAM</sequence>
<feature type="compositionally biased region" description="Low complexity" evidence="2">
    <location>
        <begin position="72"/>
        <end position="86"/>
    </location>
</feature>
<dbReference type="Pfam" id="PF05593">
    <property type="entry name" value="RHS_repeat"/>
    <property type="match status" value="1"/>
</dbReference>
<dbReference type="Pfam" id="PF25023">
    <property type="entry name" value="TEN_YD-shell"/>
    <property type="match status" value="1"/>
</dbReference>
<keyword evidence="1" id="KW-0677">Repeat</keyword>
<keyword evidence="6" id="KW-1185">Reference proteome</keyword>
<feature type="compositionally biased region" description="Polar residues" evidence="2">
    <location>
        <begin position="1894"/>
        <end position="1903"/>
    </location>
</feature>
<evidence type="ECO:0000256" key="2">
    <source>
        <dbReference type="SAM" id="MobiDB-lite"/>
    </source>
</evidence>
<dbReference type="InterPro" id="IPR031325">
    <property type="entry name" value="RHS_repeat"/>
</dbReference>
<evidence type="ECO:0000259" key="4">
    <source>
        <dbReference type="Pfam" id="PF25023"/>
    </source>
</evidence>
<feature type="domain" description="Teneurin-like YD-shell" evidence="4">
    <location>
        <begin position="1383"/>
        <end position="1625"/>
    </location>
</feature>
<feature type="signal peptide" evidence="3">
    <location>
        <begin position="1"/>
        <end position="32"/>
    </location>
</feature>
<evidence type="ECO:0000313" key="5">
    <source>
        <dbReference type="EMBL" id="GIG94408.1"/>
    </source>
</evidence>
<dbReference type="Gene3D" id="2.180.10.10">
    <property type="entry name" value="RHS repeat-associated core"/>
    <property type="match status" value="2"/>
</dbReference>